<accession>A0A4C1XEH5</accession>
<gene>
    <name evidence="2" type="ORF">EVAR_47457_1</name>
</gene>
<name>A0A4C1XEH5_EUMVA</name>
<dbReference type="AlphaFoldDB" id="A0A4C1XEH5"/>
<organism evidence="2 3">
    <name type="scientific">Eumeta variegata</name>
    <name type="common">Bagworm moth</name>
    <name type="synonym">Eumeta japonica</name>
    <dbReference type="NCBI Taxonomy" id="151549"/>
    <lineage>
        <taxon>Eukaryota</taxon>
        <taxon>Metazoa</taxon>
        <taxon>Ecdysozoa</taxon>
        <taxon>Arthropoda</taxon>
        <taxon>Hexapoda</taxon>
        <taxon>Insecta</taxon>
        <taxon>Pterygota</taxon>
        <taxon>Neoptera</taxon>
        <taxon>Endopterygota</taxon>
        <taxon>Lepidoptera</taxon>
        <taxon>Glossata</taxon>
        <taxon>Ditrysia</taxon>
        <taxon>Tineoidea</taxon>
        <taxon>Psychidae</taxon>
        <taxon>Oiketicinae</taxon>
        <taxon>Eumeta</taxon>
    </lineage>
</organism>
<sequence>MRFPSQQPVSENTLFFPLRENKHSGETDAHGRRNGFLNKLLYPAADIKRRAPIVCIFRSRCGCGGRTSTYTECSRRRSALQFPARLHAPSREEGADAAHGRTSSASLLTLPPARVPRALPQLP</sequence>
<comment type="caution">
    <text evidence="2">The sequence shown here is derived from an EMBL/GenBank/DDBJ whole genome shotgun (WGS) entry which is preliminary data.</text>
</comment>
<evidence type="ECO:0000256" key="1">
    <source>
        <dbReference type="SAM" id="MobiDB-lite"/>
    </source>
</evidence>
<feature type="compositionally biased region" description="Basic and acidic residues" evidence="1">
    <location>
        <begin position="89"/>
        <end position="99"/>
    </location>
</feature>
<dbReference type="EMBL" id="BGZK01000794">
    <property type="protein sequence ID" value="GBP60719.1"/>
    <property type="molecule type" value="Genomic_DNA"/>
</dbReference>
<reference evidence="2 3" key="1">
    <citation type="journal article" date="2019" name="Commun. Biol.">
        <title>The bagworm genome reveals a unique fibroin gene that provides high tensile strength.</title>
        <authorList>
            <person name="Kono N."/>
            <person name="Nakamura H."/>
            <person name="Ohtoshi R."/>
            <person name="Tomita M."/>
            <person name="Numata K."/>
            <person name="Arakawa K."/>
        </authorList>
    </citation>
    <scope>NUCLEOTIDE SEQUENCE [LARGE SCALE GENOMIC DNA]</scope>
</reference>
<evidence type="ECO:0000313" key="2">
    <source>
        <dbReference type="EMBL" id="GBP60719.1"/>
    </source>
</evidence>
<evidence type="ECO:0000313" key="3">
    <source>
        <dbReference type="Proteomes" id="UP000299102"/>
    </source>
</evidence>
<proteinExistence type="predicted"/>
<keyword evidence="3" id="KW-1185">Reference proteome</keyword>
<dbReference type="Proteomes" id="UP000299102">
    <property type="component" value="Unassembled WGS sequence"/>
</dbReference>
<feature type="region of interest" description="Disordered" evidence="1">
    <location>
        <begin position="85"/>
        <end position="123"/>
    </location>
</feature>
<protein>
    <submittedName>
        <fullName evidence="2">Uncharacterized protein</fullName>
    </submittedName>
</protein>